<organism evidence="2 3">
    <name type="scientific">Fusarium oxysporum f. sp. cubense</name>
    <dbReference type="NCBI Taxonomy" id="61366"/>
    <lineage>
        <taxon>Eukaryota</taxon>
        <taxon>Fungi</taxon>
        <taxon>Dikarya</taxon>
        <taxon>Ascomycota</taxon>
        <taxon>Pezizomycotina</taxon>
        <taxon>Sordariomycetes</taxon>
        <taxon>Hypocreomycetidae</taxon>
        <taxon>Hypocreales</taxon>
        <taxon>Nectriaceae</taxon>
        <taxon>Fusarium</taxon>
        <taxon>Fusarium oxysporum species complex</taxon>
    </lineage>
</organism>
<dbReference type="EMBL" id="SRMI01000002">
    <property type="protein sequence ID" value="TVY76466.1"/>
    <property type="molecule type" value="Genomic_DNA"/>
</dbReference>
<evidence type="ECO:0000313" key="3">
    <source>
        <dbReference type="Proteomes" id="UP000320707"/>
    </source>
</evidence>
<gene>
    <name evidence="2" type="ORF">Focb16_v007579</name>
</gene>
<dbReference type="AlphaFoldDB" id="A0A559LNJ3"/>
<dbReference type="Proteomes" id="UP000320707">
    <property type="component" value="Unassembled WGS sequence"/>
</dbReference>
<evidence type="ECO:0000313" key="2">
    <source>
        <dbReference type="EMBL" id="TVY76466.1"/>
    </source>
</evidence>
<protein>
    <submittedName>
        <fullName evidence="2">Uncharacterized protein</fullName>
    </submittedName>
</protein>
<sequence length="89" mass="9398">MKTSSKLGFILVCTAMSSAGIATENPYKGIEAICCDLGVMDIAPGDLPEAVQPWEARLCADHPLGRDRELDPEKGASRAVCEGRGTFTG</sequence>
<name>A0A559LNJ3_FUSOC</name>
<feature type="signal peptide" evidence="1">
    <location>
        <begin position="1"/>
        <end position="22"/>
    </location>
</feature>
<proteinExistence type="predicted"/>
<feature type="chain" id="PRO_5021989853" evidence="1">
    <location>
        <begin position="23"/>
        <end position="89"/>
    </location>
</feature>
<evidence type="ECO:0000256" key="1">
    <source>
        <dbReference type="SAM" id="SignalP"/>
    </source>
</evidence>
<reference evidence="2 3" key="1">
    <citation type="journal article" date="2019" name="Microbiol. Resour. Announc.">
        <title>High-quality draft genome sequence of Fusarium oxysporum f. sp. cubense strain 160527, a causal agent of Panama disease.</title>
        <authorList>
            <person name="Asai S."/>
            <person name="Ayukawa Y."/>
            <person name="Gan P."/>
            <person name="Masuda S."/>
            <person name="Komatsu K."/>
            <person name="Shirasu K."/>
            <person name="Arie T."/>
        </authorList>
    </citation>
    <scope>NUCLEOTIDE SEQUENCE [LARGE SCALE GENOMIC DNA]</scope>
    <source>
        <strain evidence="2 3">160527</strain>
    </source>
</reference>
<accession>A0A559LNJ3</accession>
<comment type="caution">
    <text evidence="2">The sequence shown here is derived from an EMBL/GenBank/DDBJ whole genome shotgun (WGS) entry which is preliminary data.</text>
</comment>
<keyword evidence="1" id="KW-0732">Signal</keyword>